<dbReference type="PROSITE" id="PS51257">
    <property type="entry name" value="PROKAR_LIPOPROTEIN"/>
    <property type="match status" value="1"/>
</dbReference>
<dbReference type="Proteomes" id="UP001214854">
    <property type="component" value="Unassembled WGS sequence"/>
</dbReference>
<evidence type="ECO:0000313" key="1">
    <source>
        <dbReference type="EMBL" id="MDC7681940.1"/>
    </source>
</evidence>
<accession>A0ABT5HPF1</accession>
<dbReference type="EMBL" id="JAQQKX010000001">
    <property type="protein sequence ID" value="MDC7681940.1"/>
    <property type="molecule type" value="Genomic_DNA"/>
</dbReference>
<organism evidence="1 2">
    <name type="scientific">Asticcacaulis aquaticus</name>
    <dbReference type="NCBI Taxonomy" id="2984212"/>
    <lineage>
        <taxon>Bacteria</taxon>
        <taxon>Pseudomonadati</taxon>
        <taxon>Pseudomonadota</taxon>
        <taxon>Alphaproteobacteria</taxon>
        <taxon>Caulobacterales</taxon>
        <taxon>Caulobacteraceae</taxon>
        <taxon>Asticcacaulis</taxon>
    </lineage>
</organism>
<protein>
    <recommendedName>
        <fullName evidence="3">Lipoprotein</fullName>
    </recommendedName>
</protein>
<gene>
    <name evidence="1" type="ORF">PQU92_01540</name>
</gene>
<comment type="caution">
    <text evidence="1">The sequence shown here is derived from an EMBL/GenBank/DDBJ whole genome shotgun (WGS) entry which is preliminary data.</text>
</comment>
<keyword evidence="2" id="KW-1185">Reference proteome</keyword>
<proteinExistence type="predicted"/>
<sequence>MKTVLKFALLGALAASLSACIIIVKDGHPQKPRPPAHQDHA</sequence>
<reference evidence="1 2" key="1">
    <citation type="submission" date="2023-01" db="EMBL/GenBank/DDBJ databases">
        <title>Novel species of the genus Asticcacaulis isolated from rivers.</title>
        <authorList>
            <person name="Lu H."/>
        </authorList>
    </citation>
    <scope>NUCLEOTIDE SEQUENCE [LARGE SCALE GENOMIC DNA]</scope>
    <source>
        <strain evidence="1 2">BYS171W</strain>
    </source>
</reference>
<dbReference type="RefSeq" id="WP_272746453.1">
    <property type="nucleotide sequence ID" value="NZ_JAQQKX010000001.1"/>
</dbReference>
<evidence type="ECO:0008006" key="3">
    <source>
        <dbReference type="Google" id="ProtNLM"/>
    </source>
</evidence>
<name>A0ABT5HPF1_9CAUL</name>
<evidence type="ECO:0000313" key="2">
    <source>
        <dbReference type="Proteomes" id="UP001214854"/>
    </source>
</evidence>